<sequence length="351" mass="40040">MSDMIETSIMPTISLPGGALELDTAFLLQSCYVQPDDIVVVAGTLIEGIGNAYSDIDVYVFTNSYRSSKTIDLERHHRVISVERDIIRPETDACNVLLIHTVVPGTSIKVDVEFKTFAEVDSVFDRLREIYRYATRNLILLTKRLTDREEVMIHRLFNCIVLRGADAFQRLMGRISKQEYLYVAYRWVASDFAILLDLAGAWDSGDVDRAVELARENVFIQTSGYLRLRGVTSLRRKWLLTYLRRLPDTAPLLARFLDLAYLRDTDNDAGKRAFIARSLDFVDYLFELSSPLLAAMPGVPSGESGLRLLERDRANSEFTNEYAAWEYEYRTKAYGQRGAPTRHRFKGLASF</sequence>
<accession>A0AAP9Y3C2</accession>
<evidence type="ECO:0000313" key="1">
    <source>
        <dbReference type="EMBL" id="QPQ93350.1"/>
    </source>
</evidence>
<evidence type="ECO:0000313" key="2">
    <source>
        <dbReference type="EMBL" id="USS47516.1"/>
    </source>
</evidence>
<dbReference type="AlphaFoldDB" id="A0AAP9Y3C2"/>
<reference evidence="1 3" key="1">
    <citation type="submission" date="2020-12" db="EMBL/GenBank/DDBJ databases">
        <title>FDA dAtabase for Regulatory Grade micrObial Sequences (FDA-ARGOS): Supporting development and validation of Infectious Disease Dx tests.</title>
        <authorList>
            <person name="Minogue T."/>
            <person name="Wolcott M."/>
            <person name="Wasieloski L."/>
            <person name="Aguilar W."/>
            <person name="Moore D."/>
            <person name="Jaissle J."/>
            <person name="Tallon L."/>
            <person name="Sadzewicz L."/>
            <person name="Zhao X."/>
            <person name="Boylan J."/>
            <person name="Ott S."/>
            <person name="Bowen H."/>
            <person name="Vavikolanu K."/>
            <person name="Mehta A."/>
            <person name="Aluvathingal J."/>
            <person name="Nadendla S."/>
            <person name="Yan Y."/>
            <person name="Sichtig H."/>
        </authorList>
    </citation>
    <scope>NUCLEOTIDE SEQUENCE [LARGE SCALE GENOMIC DNA]</scope>
    <source>
        <strain evidence="1 3">FDAARGOS_949</strain>
    </source>
</reference>
<protein>
    <submittedName>
        <fullName evidence="1">Uncharacterized protein</fullName>
    </submittedName>
</protein>
<reference evidence="2" key="2">
    <citation type="submission" date="2022-06" db="EMBL/GenBank/DDBJ databases">
        <title>Draft genome sequence of Burkholderia glumae strain GR20004 isolated from rice panicle showing bacterial panicle blight.</title>
        <authorList>
            <person name="Choi S.Y."/>
            <person name="Lee Y.H."/>
        </authorList>
    </citation>
    <scope>NUCLEOTIDE SEQUENCE</scope>
    <source>
        <strain evidence="2">GR20004</strain>
    </source>
</reference>
<dbReference type="GeneID" id="45698174"/>
<dbReference type="EMBL" id="CP099587">
    <property type="protein sequence ID" value="USS47516.1"/>
    <property type="molecule type" value="Genomic_DNA"/>
</dbReference>
<name>A0AAP9Y3C2_BURGL</name>
<evidence type="ECO:0000313" key="3">
    <source>
        <dbReference type="Proteomes" id="UP000594892"/>
    </source>
</evidence>
<dbReference type="Proteomes" id="UP000594892">
    <property type="component" value="Chromosome 2"/>
</dbReference>
<keyword evidence="4" id="KW-1185">Reference proteome</keyword>
<evidence type="ECO:0000313" key="4">
    <source>
        <dbReference type="Proteomes" id="UP001056386"/>
    </source>
</evidence>
<dbReference type="EMBL" id="CP065601">
    <property type="protein sequence ID" value="QPQ93350.1"/>
    <property type="molecule type" value="Genomic_DNA"/>
</dbReference>
<organism evidence="1 3">
    <name type="scientific">Burkholderia glumae</name>
    <name type="common">Pseudomonas glumae</name>
    <dbReference type="NCBI Taxonomy" id="337"/>
    <lineage>
        <taxon>Bacteria</taxon>
        <taxon>Pseudomonadati</taxon>
        <taxon>Pseudomonadota</taxon>
        <taxon>Betaproteobacteria</taxon>
        <taxon>Burkholderiales</taxon>
        <taxon>Burkholderiaceae</taxon>
        <taxon>Burkholderia</taxon>
    </lineage>
</organism>
<proteinExistence type="predicted"/>
<dbReference type="RefSeq" id="WP_017432258.1">
    <property type="nucleotide sequence ID" value="NZ_CP021074.1"/>
</dbReference>
<dbReference type="Proteomes" id="UP001056386">
    <property type="component" value="Chromosome 1"/>
</dbReference>
<gene>
    <name evidence="1" type="ORF">I6H06_13895</name>
    <name evidence="2" type="ORF">NFI99_22065</name>
</gene>